<gene>
    <name evidence="1" type="ORF">HDG70_001761</name>
</gene>
<evidence type="ECO:0008006" key="3">
    <source>
        <dbReference type="Google" id="ProtNLM"/>
    </source>
</evidence>
<dbReference type="Proteomes" id="UP000604066">
    <property type="component" value="Unassembled WGS sequence"/>
</dbReference>
<sequence length="224" mass="25551">MFVVLGLGILSFIYRDGAIYKYLYLTVKAQFSPRVQVEKVVLKHDQDGDGIYDLDDIVQGARKDVANKPRYRSAYYAGGYPPDNEGVCSDVIWRAFKNAGYNLKAMVDEDIKNNLNAYPRVGGKPDPNIDFRRVPNLDVFFRRHAQILTTKLIPGDPENLKEWQGGDIVVFKNPQHIAIISDKRRRDGVPYIIHNAGPYTREADELLLWLPGIVGHYRFPKVKS</sequence>
<dbReference type="PIRSF" id="PIRSF011444">
    <property type="entry name" value="DUF1287"/>
    <property type="match status" value="1"/>
</dbReference>
<comment type="caution">
    <text evidence="1">The sequence shown here is derived from an EMBL/GenBank/DDBJ whole genome shotgun (WGS) entry which is preliminary data.</text>
</comment>
<dbReference type="EMBL" id="JACCBS010000002">
    <property type="protein sequence ID" value="NYE58046.1"/>
    <property type="molecule type" value="Genomic_DNA"/>
</dbReference>
<keyword evidence="2" id="KW-1185">Reference proteome</keyword>
<organism evidence="1 2">
    <name type="scientific">Carboxydothermus ferrireducens DSM 11255</name>
    <dbReference type="NCBI Taxonomy" id="1119529"/>
    <lineage>
        <taxon>Bacteria</taxon>
        <taxon>Bacillati</taxon>
        <taxon>Bacillota</taxon>
        <taxon>Clostridia</taxon>
        <taxon>Thermoanaerobacterales</taxon>
        <taxon>Thermoanaerobacteraceae</taxon>
        <taxon>Carboxydothermus</taxon>
    </lineage>
</organism>
<dbReference type="Pfam" id="PF06940">
    <property type="entry name" value="DUF1287"/>
    <property type="match status" value="1"/>
</dbReference>
<accession>A0ABX2RD59</accession>
<dbReference type="InterPro" id="IPR009706">
    <property type="entry name" value="DUF1287"/>
</dbReference>
<reference evidence="1 2" key="1">
    <citation type="submission" date="2020-07" db="EMBL/GenBank/DDBJ databases">
        <title>Genomic Encyclopedia of Type Strains, Phase III (KMG-III): the genomes of soil and plant-associated and newly described type strains.</title>
        <authorList>
            <person name="Whitman W."/>
        </authorList>
    </citation>
    <scope>NUCLEOTIDE SEQUENCE [LARGE SCALE GENOMIC DNA]</scope>
    <source>
        <strain evidence="1 2">DSM 11255</strain>
    </source>
</reference>
<evidence type="ECO:0000313" key="2">
    <source>
        <dbReference type="Proteomes" id="UP000604066"/>
    </source>
</evidence>
<proteinExistence type="predicted"/>
<evidence type="ECO:0000313" key="1">
    <source>
        <dbReference type="EMBL" id="NYE58046.1"/>
    </source>
</evidence>
<dbReference type="RefSeq" id="WP_245570768.1">
    <property type="nucleotide sequence ID" value="NZ_ATYG01000020.1"/>
</dbReference>
<name>A0ABX2RD59_9THEO</name>
<protein>
    <recommendedName>
        <fullName evidence="3">DUF1287 domain-containing protein</fullName>
    </recommendedName>
</protein>